<organism evidence="4">
    <name type="scientific">Hymenolepis diminuta</name>
    <name type="common">Rat tapeworm</name>
    <dbReference type="NCBI Taxonomy" id="6216"/>
    <lineage>
        <taxon>Eukaryota</taxon>
        <taxon>Metazoa</taxon>
        <taxon>Spiralia</taxon>
        <taxon>Lophotrochozoa</taxon>
        <taxon>Platyhelminthes</taxon>
        <taxon>Cestoda</taxon>
        <taxon>Eucestoda</taxon>
        <taxon>Cyclophyllidea</taxon>
        <taxon>Hymenolepididae</taxon>
        <taxon>Hymenolepis</taxon>
    </lineage>
</organism>
<reference evidence="2 3" key="2">
    <citation type="submission" date="2018-11" db="EMBL/GenBank/DDBJ databases">
        <authorList>
            <consortium name="Pathogen Informatics"/>
        </authorList>
    </citation>
    <scope>NUCLEOTIDE SEQUENCE [LARGE SCALE GENOMIC DNA]</scope>
</reference>
<dbReference type="WBParaSite" id="HDID_0000548801-mRNA-1">
    <property type="protein sequence ID" value="HDID_0000548801-mRNA-1"/>
    <property type="gene ID" value="HDID_0000548801"/>
</dbReference>
<feature type="region of interest" description="Disordered" evidence="1">
    <location>
        <begin position="1"/>
        <end position="82"/>
    </location>
</feature>
<sequence length="82" mass="8666">MGCKLPCIPRSRLSGPITQGNYQSLRPFGTLSKGPISSSSPYSNLRGSPGQPLKTSTPRSMPEIPEQSTPTPPITESIAVPT</sequence>
<evidence type="ECO:0000313" key="3">
    <source>
        <dbReference type="Proteomes" id="UP000274504"/>
    </source>
</evidence>
<proteinExistence type="predicted"/>
<dbReference type="EMBL" id="UYSG01002882">
    <property type="protein sequence ID" value="VDL57804.1"/>
    <property type="molecule type" value="Genomic_DNA"/>
</dbReference>
<dbReference type="Proteomes" id="UP000274504">
    <property type="component" value="Unassembled WGS sequence"/>
</dbReference>
<evidence type="ECO:0000313" key="2">
    <source>
        <dbReference type="EMBL" id="VDL57804.1"/>
    </source>
</evidence>
<reference evidence="4" key="1">
    <citation type="submission" date="2017-02" db="UniProtKB">
        <authorList>
            <consortium name="WormBaseParasite"/>
        </authorList>
    </citation>
    <scope>IDENTIFICATION</scope>
</reference>
<evidence type="ECO:0000313" key="4">
    <source>
        <dbReference type="WBParaSite" id="HDID_0000548801-mRNA-1"/>
    </source>
</evidence>
<accession>A0A0R3SKM3</accession>
<name>A0A0R3SKM3_HYMDI</name>
<gene>
    <name evidence="2" type="ORF">HDID_LOCUS5486</name>
</gene>
<feature type="compositionally biased region" description="Low complexity" evidence="1">
    <location>
        <begin position="32"/>
        <end position="43"/>
    </location>
</feature>
<protein>
    <submittedName>
        <fullName evidence="4">Movement protein</fullName>
    </submittedName>
</protein>
<dbReference type="AlphaFoldDB" id="A0A0R3SKM3"/>
<evidence type="ECO:0000256" key="1">
    <source>
        <dbReference type="SAM" id="MobiDB-lite"/>
    </source>
</evidence>